<dbReference type="Proteomes" id="UP001163846">
    <property type="component" value="Unassembled WGS sequence"/>
</dbReference>
<feature type="coiled-coil region" evidence="1">
    <location>
        <begin position="214"/>
        <end position="241"/>
    </location>
</feature>
<feature type="region of interest" description="Disordered" evidence="2">
    <location>
        <begin position="1"/>
        <end position="55"/>
    </location>
</feature>
<feature type="compositionally biased region" description="Basic and acidic residues" evidence="2">
    <location>
        <begin position="886"/>
        <end position="930"/>
    </location>
</feature>
<organism evidence="3 4">
    <name type="scientific">Lentinula raphanica</name>
    <dbReference type="NCBI Taxonomy" id="153919"/>
    <lineage>
        <taxon>Eukaryota</taxon>
        <taxon>Fungi</taxon>
        <taxon>Dikarya</taxon>
        <taxon>Basidiomycota</taxon>
        <taxon>Agaricomycotina</taxon>
        <taxon>Agaricomycetes</taxon>
        <taxon>Agaricomycetidae</taxon>
        <taxon>Agaricales</taxon>
        <taxon>Marasmiineae</taxon>
        <taxon>Omphalotaceae</taxon>
        <taxon>Lentinula</taxon>
    </lineage>
</organism>
<dbReference type="EMBL" id="MU806761">
    <property type="protein sequence ID" value="KAJ3833145.1"/>
    <property type="molecule type" value="Genomic_DNA"/>
</dbReference>
<proteinExistence type="predicted"/>
<accession>A0AA38U7T2</accession>
<evidence type="ECO:0000256" key="2">
    <source>
        <dbReference type="SAM" id="MobiDB-lite"/>
    </source>
</evidence>
<evidence type="ECO:0000313" key="4">
    <source>
        <dbReference type="Proteomes" id="UP001163846"/>
    </source>
</evidence>
<keyword evidence="4" id="KW-1185">Reference proteome</keyword>
<name>A0AA38U7T2_9AGAR</name>
<feature type="compositionally biased region" description="Low complexity" evidence="2">
    <location>
        <begin position="36"/>
        <end position="54"/>
    </location>
</feature>
<feature type="region of interest" description="Disordered" evidence="2">
    <location>
        <begin position="855"/>
        <end position="930"/>
    </location>
</feature>
<comment type="caution">
    <text evidence="3">The sequence shown here is derived from an EMBL/GenBank/DDBJ whole genome shotgun (WGS) entry which is preliminary data.</text>
</comment>
<feature type="compositionally biased region" description="Polar residues" evidence="2">
    <location>
        <begin position="16"/>
        <end position="32"/>
    </location>
</feature>
<gene>
    <name evidence="3" type="ORF">F5878DRAFT_713394</name>
</gene>
<dbReference type="AlphaFoldDB" id="A0AA38U7T2"/>
<evidence type="ECO:0000313" key="3">
    <source>
        <dbReference type="EMBL" id="KAJ3833145.1"/>
    </source>
</evidence>
<evidence type="ECO:0000256" key="1">
    <source>
        <dbReference type="SAM" id="Coils"/>
    </source>
</evidence>
<sequence length="930" mass="105467">MSPQVPLQVKTDHAETFTTPALRSATTENSINEDCPPTSQPSSNNSTNESLSSSFAQRIPSHHQFKEQENSEDQKISRKNWMDPVDAIEFNQKIAEYHSKNHTAISTSASLDDSKYVLGFGFINIIGLGPTIKPYQTSRKIKNKQVSRIVQIAGPKMSGLQRESLEHCLVIGVDKDALNLSTLTSDVTQSFQIIKALDGGADFEVILYSGQHRRAALQQLLKKDLKKLDKVQEERRKSQDEDSDLSATEKKIFDHCYTYGLWLAKVYDIDALSKSPLQAAIITKITSNNMLKALSDNPKEHLSANIINLINCSTEQGRVEVIRQCLQEEKTHGNEDVQFVLAKHPPIVDFLIRVHNMESFVNFFAPKNLVESRKVVWGFIEPILIGNWKQLVYLCSNADFPDGQVLALDIHDYAKKLFKPTWALGSDTYQAAQKLYWDSILAGVRTLQDRCQWTEEQVEILEGLPRKLSLVENCRPFHGYEGIPVGLEECMILCPSYCQMILKTFCNMSTDIELLLTYLVPGTSFFTKQRQGKKQKQQDADIFGDYISTSEVLKEYLIYFSHSNHSDWATSSPNELLNLIPGARKDLSVVWHEIITTILCHRAEAFHYSEGTSIAELEKQHNNMTLKKSCDKEAKSQQLVEYLLGWISYNLTLEKQRLEVSTLLKSKQRLRVHQQPPSPSVVPPLAEPSSSPFLIQLVTKLSQTHINWHSTQKTDTTAHRIRVTKAIAIDMKLWEAYRKSFVEAQAGFRCLLKEIIGSLQESPNWQDWSSWLGVEDLEEKDRVRGKRSQVVGMKEKTRMGSQKNQDQKAKINQLLETFCAGLGDVDLDELEPALMYPMHRLMTACHEVQEVLSDTAGMESFPPRVGSSKRNDRRSKGREGSAVADRNGKDDIACIGMKRKETHEEREAKGKEAVIDREGDTHVDKKLKNI</sequence>
<reference evidence="3" key="1">
    <citation type="submission" date="2022-08" db="EMBL/GenBank/DDBJ databases">
        <authorList>
            <consortium name="DOE Joint Genome Institute"/>
            <person name="Min B."/>
            <person name="Riley R."/>
            <person name="Sierra-Patev S."/>
            <person name="Naranjo-Ortiz M."/>
            <person name="Looney B."/>
            <person name="Konkel Z."/>
            <person name="Slot J.C."/>
            <person name="Sakamoto Y."/>
            <person name="Steenwyk J.L."/>
            <person name="Rokas A."/>
            <person name="Carro J."/>
            <person name="Camarero S."/>
            <person name="Ferreira P."/>
            <person name="Molpeceres G."/>
            <person name="Ruiz-Duenas F.J."/>
            <person name="Serrano A."/>
            <person name="Henrissat B."/>
            <person name="Drula E."/>
            <person name="Hughes K.W."/>
            <person name="Mata J.L."/>
            <person name="Ishikawa N.K."/>
            <person name="Vargas-Isla R."/>
            <person name="Ushijima S."/>
            <person name="Smith C.A."/>
            <person name="Ahrendt S."/>
            <person name="Andreopoulos W."/>
            <person name="He G."/>
            <person name="Labutti K."/>
            <person name="Lipzen A."/>
            <person name="Ng V."/>
            <person name="Sandor L."/>
            <person name="Barry K."/>
            <person name="Martinez A.T."/>
            <person name="Xiao Y."/>
            <person name="Gibbons J.G."/>
            <person name="Terashima K."/>
            <person name="Hibbett D.S."/>
            <person name="Grigoriev I.V."/>
        </authorList>
    </citation>
    <scope>NUCLEOTIDE SEQUENCE</scope>
    <source>
        <strain evidence="3">TFB9207</strain>
    </source>
</reference>
<keyword evidence="1" id="KW-0175">Coiled coil</keyword>
<protein>
    <submittedName>
        <fullName evidence="3">Uncharacterized protein</fullName>
    </submittedName>
</protein>